<dbReference type="PANTHER" id="PTHR34547">
    <property type="entry name" value="YACP-LIKE NYN DOMAIN PROTEIN"/>
    <property type="match status" value="1"/>
</dbReference>
<protein>
    <recommendedName>
        <fullName evidence="3">RNA-binding protein</fullName>
    </recommendedName>
</protein>
<dbReference type="PANTHER" id="PTHR34547:SF1">
    <property type="entry name" value="YACP-LIKE NYN DOMAIN PROTEIN"/>
    <property type="match status" value="1"/>
</dbReference>
<accession>A0A2Z4AGA1</accession>
<evidence type="ECO:0008006" key="3">
    <source>
        <dbReference type="Google" id="ProtNLM"/>
    </source>
</evidence>
<evidence type="ECO:0000313" key="2">
    <source>
        <dbReference type="Proteomes" id="UP000247465"/>
    </source>
</evidence>
<name>A0A2Z4AGA1_9BACT</name>
<organism evidence="1 2">
    <name type="scientific">Candidatus Moanibacter tarae</name>
    <dbReference type="NCBI Taxonomy" id="2200854"/>
    <lineage>
        <taxon>Bacteria</taxon>
        <taxon>Pseudomonadati</taxon>
        <taxon>Verrucomicrobiota</taxon>
        <taxon>Opitutia</taxon>
        <taxon>Puniceicoccales</taxon>
        <taxon>Puniceicoccales incertae sedis</taxon>
        <taxon>Candidatus Moanibacter</taxon>
    </lineage>
</organism>
<dbReference type="AlphaFoldDB" id="A0A2Z4AGA1"/>
<dbReference type="Proteomes" id="UP000247465">
    <property type="component" value="Chromosome"/>
</dbReference>
<gene>
    <name evidence="1" type="primary">yacP</name>
    <name evidence="1" type="ORF">DF168_00302</name>
</gene>
<dbReference type="InterPro" id="IPR010298">
    <property type="entry name" value="YacP-like"/>
</dbReference>
<dbReference type="Pfam" id="PF05991">
    <property type="entry name" value="NYN_YacP"/>
    <property type="match status" value="1"/>
</dbReference>
<sequence>MTTEHLLVDGYNVIHDWPEMREAMKKDVNIACQNLADRLRILHDFEGIRVTIVFDGRGEGVEILRPGNEQTFSLVYAPGNSSADEIIIQLVQISKNPNKLTVVSRDHIIRNLVREDGSKLHTPSDLLARIEACERRQSQALYRRNREVEKEWKETERDGEEVE</sequence>
<evidence type="ECO:0000313" key="1">
    <source>
        <dbReference type="EMBL" id="AWT59124.1"/>
    </source>
</evidence>
<dbReference type="KEGG" id="mtar:DF168_00302"/>
<dbReference type="EMBL" id="CP029803">
    <property type="protein sequence ID" value="AWT59124.1"/>
    <property type="molecule type" value="Genomic_DNA"/>
</dbReference>
<proteinExistence type="predicted"/>
<reference evidence="1 2" key="1">
    <citation type="submission" date="2018-06" db="EMBL/GenBank/DDBJ databases">
        <title>Draft Genome Sequence of a Novel Marine Bacterium Related to the Verrucomicrobia.</title>
        <authorList>
            <person name="Vosseberg J."/>
            <person name="Martijn J."/>
            <person name="Ettema T.J.G."/>
        </authorList>
    </citation>
    <scope>NUCLEOTIDE SEQUENCE [LARGE SCALE GENOMIC DNA]</scope>
    <source>
        <strain evidence="1">TARA_B100001123</strain>
    </source>
</reference>